<keyword evidence="2" id="KW-1185">Reference proteome</keyword>
<organism evidence="1 2">
    <name type="scientific">Tetrahymena thermophila (strain SB210)</name>
    <dbReference type="NCBI Taxonomy" id="312017"/>
    <lineage>
        <taxon>Eukaryota</taxon>
        <taxon>Sar</taxon>
        <taxon>Alveolata</taxon>
        <taxon>Ciliophora</taxon>
        <taxon>Intramacronucleata</taxon>
        <taxon>Oligohymenophorea</taxon>
        <taxon>Hymenostomatida</taxon>
        <taxon>Tetrahymenina</taxon>
        <taxon>Tetrahymenidae</taxon>
        <taxon>Tetrahymena</taxon>
    </lineage>
</organism>
<evidence type="ECO:0000313" key="1">
    <source>
        <dbReference type="EMBL" id="EWS72948.1"/>
    </source>
</evidence>
<dbReference type="Proteomes" id="UP000009168">
    <property type="component" value="Unassembled WGS sequence"/>
</dbReference>
<protein>
    <submittedName>
        <fullName evidence="1">Uncharacterized protein</fullName>
    </submittedName>
</protein>
<gene>
    <name evidence="1" type="ORF">TTHERM_000486559</name>
</gene>
<dbReference type="RefSeq" id="XP_012654515.1">
    <property type="nucleotide sequence ID" value="XM_012799061.1"/>
</dbReference>
<reference evidence="2" key="1">
    <citation type="journal article" date="2006" name="PLoS Biol.">
        <title>Macronuclear genome sequence of the ciliate Tetrahymena thermophila, a model eukaryote.</title>
        <authorList>
            <person name="Eisen J.A."/>
            <person name="Coyne R.S."/>
            <person name="Wu M."/>
            <person name="Wu D."/>
            <person name="Thiagarajan M."/>
            <person name="Wortman J.R."/>
            <person name="Badger J.H."/>
            <person name="Ren Q."/>
            <person name="Amedeo P."/>
            <person name="Jones K.M."/>
            <person name="Tallon L.J."/>
            <person name="Delcher A.L."/>
            <person name="Salzberg S.L."/>
            <person name="Silva J.C."/>
            <person name="Haas B.J."/>
            <person name="Majoros W.H."/>
            <person name="Farzad M."/>
            <person name="Carlton J.M."/>
            <person name="Smith R.K. Jr."/>
            <person name="Garg J."/>
            <person name="Pearlman R.E."/>
            <person name="Karrer K.M."/>
            <person name="Sun L."/>
            <person name="Manning G."/>
            <person name="Elde N.C."/>
            <person name="Turkewitz A.P."/>
            <person name="Asai D.J."/>
            <person name="Wilkes D.E."/>
            <person name="Wang Y."/>
            <person name="Cai H."/>
            <person name="Collins K."/>
            <person name="Stewart B.A."/>
            <person name="Lee S.R."/>
            <person name="Wilamowska K."/>
            <person name="Weinberg Z."/>
            <person name="Ruzzo W.L."/>
            <person name="Wloga D."/>
            <person name="Gaertig J."/>
            <person name="Frankel J."/>
            <person name="Tsao C.-C."/>
            <person name="Gorovsky M.A."/>
            <person name="Keeling P.J."/>
            <person name="Waller R.F."/>
            <person name="Patron N.J."/>
            <person name="Cherry J.M."/>
            <person name="Stover N.A."/>
            <person name="Krieger C.J."/>
            <person name="del Toro C."/>
            <person name="Ryder H.F."/>
            <person name="Williamson S.C."/>
            <person name="Barbeau R.A."/>
            <person name="Hamilton E.P."/>
            <person name="Orias E."/>
        </authorList>
    </citation>
    <scope>NUCLEOTIDE SEQUENCE [LARGE SCALE GENOMIC DNA]</scope>
    <source>
        <strain evidence="2">SB210</strain>
    </source>
</reference>
<dbReference type="GeneID" id="24439225"/>
<dbReference type="InParanoid" id="W7X984"/>
<accession>W7X984</accession>
<name>W7X984_TETTS</name>
<evidence type="ECO:0000313" key="2">
    <source>
        <dbReference type="Proteomes" id="UP000009168"/>
    </source>
</evidence>
<proteinExistence type="predicted"/>
<dbReference type="KEGG" id="tet:TTHERM_000486559"/>
<dbReference type="AlphaFoldDB" id="W7X984"/>
<sequence length="119" mass="13155">MFSPLNLPYKRPKIVDVAKSVYDISGRVQTSDNYQKQIQIKVLIKTTANNDEVSETESFGIVKVSFFQNLSIGISIKTAASNLINVANKVSNSPYQRAAEDKTIPKLQQNIAAIALRTP</sequence>
<dbReference type="EMBL" id="GG662587">
    <property type="protein sequence ID" value="EWS72948.1"/>
    <property type="molecule type" value="Genomic_DNA"/>
</dbReference>